<dbReference type="AlphaFoldDB" id="D2SGJ6"/>
<gene>
    <name evidence="1" type="ordered locus">Gobs_0067</name>
</gene>
<name>D2SGJ6_GEOOG</name>
<protein>
    <submittedName>
        <fullName evidence="1">Uncharacterized protein</fullName>
    </submittedName>
</protein>
<organism evidence="1 2">
    <name type="scientific">Geodermatophilus obscurus (strain ATCC 25078 / DSM 43160 / JCM 3152 / CCUG 61914 / KCC A-0152 / KCTC 9177 / NBRC 13315 / NRRL B-3577 / G-20)</name>
    <dbReference type="NCBI Taxonomy" id="526225"/>
    <lineage>
        <taxon>Bacteria</taxon>
        <taxon>Bacillati</taxon>
        <taxon>Actinomycetota</taxon>
        <taxon>Actinomycetes</taxon>
        <taxon>Geodermatophilales</taxon>
        <taxon>Geodermatophilaceae</taxon>
        <taxon>Geodermatophilus</taxon>
    </lineage>
</organism>
<sequence length="52" mass="5124">MVELGPVGVAAVLEQSGEIVVAVVVAGRDPTAVGGLGGVQLTELVGVEVPER</sequence>
<keyword evidence="2" id="KW-1185">Reference proteome</keyword>
<reference evidence="1 2" key="1">
    <citation type="journal article" date="2010" name="Stand. Genomic Sci.">
        <title>Complete genome sequence of Geodermatophilus obscurus type strain (G-20).</title>
        <authorList>
            <person name="Ivanova N."/>
            <person name="Sikorski J."/>
            <person name="Jando M."/>
            <person name="Munk C."/>
            <person name="Lapidus A."/>
            <person name="Glavina Del Rio T."/>
            <person name="Copeland A."/>
            <person name="Tice H."/>
            <person name="Cheng J.-F."/>
            <person name="Lucas S."/>
            <person name="Chen F."/>
            <person name="Nolan M."/>
            <person name="Bruce D."/>
            <person name="Goodwin L."/>
            <person name="Pitluck S."/>
            <person name="Mavromatis K."/>
            <person name="Mikhailova N."/>
            <person name="Pati A."/>
            <person name="Chen A."/>
            <person name="Palaniappan K."/>
            <person name="Land M."/>
            <person name="Hauser L."/>
            <person name="Chang Y.-J."/>
            <person name="Jeffries C.D."/>
            <person name="Meincke L."/>
            <person name="Brettin T."/>
            <person name="Detter J.C."/>
            <person name="Detter J.C."/>
            <person name="Rohde M."/>
            <person name="Goeker M."/>
            <person name="Bristow J."/>
            <person name="Eisen J.A."/>
            <person name="Markowitz V."/>
            <person name="Hugenholtz P."/>
            <person name="Kyrpides N.C."/>
            <person name="Klenk H.-P."/>
        </authorList>
    </citation>
    <scope>NUCLEOTIDE SEQUENCE [LARGE SCALE GENOMIC DNA]</scope>
    <source>
        <strain evidence="2">ATCC 25078 / DSM 43160 / JCM 3152 / KCC A-0152 / KCTC 9177 / NBRC 13315 / NRRL B-3577 / G-20</strain>
    </source>
</reference>
<dbReference type="KEGG" id="gob:Gobs_0067"/>
<reference evidence="2" key="2">
    <citation type="submission" date="2010-01" db="EMBL/GenBank/DDBJ databases">
        <title>The complete genome of Geodermatophilus obscurus DSM 43160.</title>
        <authorList>
            <consortium name="US DOE Joint Genome Institute (JGI-PGF)"/>
            <person name="Lucas S."/>
            <person name="Copeland A."/>
            <person name="Lapidus A."/>
            <person name="Glavina del Rio T."/>
            <person name="Dalin E."/>
            <person name="Tice H."/>
            <person name="Bruce D."/>
            <person name="Goodwin L."/>
            <person name="Pitluck S."/>
            <person name="Kyrpides N."/>
            <person name="Mavromatis K."/>
            <person name="Ivanova N."/>
            <person name="Munk A.C."/>
            <person name="Brettin T."/>
            <person name="Detter J.C."/>
            <person name="Han C."/>
            <person name="Larimer F."/>
            <person name="Land M."/>
            <person name="Hauser L."/>
            <person name="Markowitz V."/>
            <person name="Cheng J.-F."/>
            <person name="Hugenholtz P."/>
            <person name="Woyke T."/>
            <person name="Wu D."/>
            <person name="Jando M."/>
            <person name="Schneider S."/>
            <person name="Klenk H.-P."/>
            <person name="Eisen J.A."/>
        </authorList>
    </citation>
    <scope>NUCLEOTIDE SEQUENCE [LARGE SCALE GENOMIC DNA]</scope>
    <source>
        <strain evidence="2">ATCC 25078 / DSM 43160 / JCM 3152 / KCC A-0152 / KCTC 9177 / NBRC 13315 / NRRL B-3577 / G-20</strain>
    </source>
</reference>
<evidence type="ECO:0000313" key="2">
    <source>
        <dbReference type="Proteomes" id="UP000001382"/>
    </source>
</evidence>
<dbReference type="Proteomes" id="UP000001382">
    <property type="component" value="Chromosome"/>
</dbReference>
<proteinExistence type="predicted"/>
<dbReference type="EMBL" id="CP001867">
    <property type="protein sequence ID" value="ADB72878.1"/>
    <property type="molecule type" value="Genomic_DNA"/>
</dbReference>
<dbReference type="HOGENOM" id="CLU_3080299_0_0_11"/>
<accession>D2SGJ6</accession>
<evidence type="ECO:0000313" key="1">
    <source>
        <dbReference type="EMBL" id="ADB72878.1"/>
    </source>
</evidence>